<comment type="caution">
    <text evidence="3">The sequence shown here is derived from an EMBL/GenBank/DDBJ whole genome shotgun (WGS) entry which is preliminary data.</text>
</comment>
<proteinExistence type="predicted"/>
<keyword evidence="2" id="KW-1133">Transmembrane helix</keyword>
<dbReference type="Proteomes" id="UP000266305">
    <property type="component" value="Unassembled WGS sequence"/>
</dbReference>
<keyword evidence="2" id="KW-0812">Transmembrane</keyword>
<dbReference type="Pfam" id="PF13801">
    <property type="entry name" value="Metal_resist"/>
    <property type="match status" value="1"/>
</dbReference>
<keyword evidence="2" id="KW-0472">Membrane</keyword>
<organism evidence="3 4">
    <name type="scientific">Cereibacter sphaeroides</name>
    <name type="common">Rhodobacter sphaeroides</name>
    <dbReference type="NCBI Taxonomy" id="1063"/>
    <lineage>
        <taxon>Bacteria</taxon>
        <taxon>Pseudomonadati</taxon>
        <taxon>Pseudomonadota</taxon>
        <taxon>Alphaproteobacteria</taxon>
        <taxon>Rhodobacterales</taxon>
        <taxon>Paracoccaceae</taxon>
        <taxon>Cereibacter</taxon>
    </lineage>
</organism>
<name>A0AAX1UH11_CERSP</name>
<reference evidence="3 4" key="1">
    <citation type="submission" date="2018-08" db="EMBL/GenBank/DDBJ databases">
        <title>Draft genome sequence of Rhodobacter sphaeroides FY.</title>
        <authorList>
            <person name="Rayyan A."/>
            <person name="Meyer T.E."/>
            <person name="Kyndt J.A."/>
        </authorList>
    </citation>
    <scope>NUCLEOTIDE SEQUENCE [LARGE SCALE GENOMIC DNA]</scope>
    <source>
        <strain evidence="3 4">FY</strain>
    </source>
</reference>
<dbReference type="EMBL" id="QWGP01000026">
    <property type="protein sequence ID" value="RHZ92156.1"/>
    <property type="molecule type" value="Genomic_DNA"/>
</dbReference>
<accession>A0AAX1UH11</accession>
<evidence type="ECO:0000256" key="2">
    <source>
        <dbReference type="SAM" id="Phobius"/>
    </source>
</evidence>
<dbReference type="InterPro" id="IPR025961">
    <property type="entry name" value="Metal_resist"/>
</dbReference>
<sequence>MTDMTPTPPSASRAPRWIKVALALSVALNLAVVGMAGGAIWRFRADDDMHGPVRDLGFGPFAEALAPEDRKEMRRAFLDERGDFRMIRREMREDFRAMLATLRAEPYDPAALQAVLDRQQQRGAETAALGSRLLGARIEAMAPEERRAFADRLEASLTRKGHHGEHRGERGRPHD</sequence>
<feature type="transmembrane region" description="Helical" evidence="2">
    <location>
        <begin position="20"/>
        <end position="41"/>
    </location>
</feature>
<evidence type="ECO:0000256" key="1">
    <source>
        <dbReference type="SAM" id="MobiDB-lite"/>
    </source>
</evidence>
<evidence type="ECO:0000313" key="4">
    <source>
        <dbReference type="Proteomes" id="UP000266305"/>
    </source>
</evidence>
<protein>
    <submittedName>
        <fullName evidence="3">Periplasmic heavy metal sensor</fullName>
    </submittedName>
</protein>
<gene>
    <name evidence="3" type="ORF">D1114_18180</name>
</gene>
<dbReference type="RefSeq" id="WP_119000990.1">
    <property type="nucleotide sequence ID" value="NZ_QWGP01000026.1"/>
</dbReference>
<feature type="region of interest" description="Disordered" evidence="1">
    <location>
        <begin position="156"/>
        <end position="175"/>
    </location>
</feature>
<feature type="compositionally biased region" description="Basic and acidic residues" evidence="1">
    <location>
        <begin position="166"/>
        <end position="175"/>
    </location>
</feature>
<dbReference type="AlphaFoldDB" id="A0AAX1UH11"/>
<evidence type="ECO:0000313" key="3">
    <source>
        <dbReference type="EMBL" id="RHZ92156.1"/>
    </source>
</evidence>